<dbReference type="EMBL" id="BRXY01000394">
    <property type="protein sequence ID" value="GMH92101.1"/>
    <property type="molecule type" value="Genomic_DNA"/>
</dbReference>
<dbReference type="OrthoDB" id="121584at2759"/>
<keyword evidence="1" id="KW-0175">Coiled coil</keyword>
<feature type="coiled-coil region" evidence="1">
    <location>
        <begin position="202"/>
        <end position="262"/>
    </location>
</feature>
<keyword evidence="4" id="KW-1185">Reference proteome</keyword>
<feature type="coiled-coil region" evidence="1">
    <location>
        <begin position="875"/>
        <end position="987"/>
    </location>
</feature>
<feature type="domain" description="GRIP" evidence="2">
    <location>
        <begin position="1139"/>
        <end position="1189"/>
    </location>
</feature>
<reference evidence="4" key="1">
    <citation type="journal article" date="2023" name="Commun. Biol.">
        <title>Genome analysis of Parmales, the sister group of diatoms, reveals the evolutionary specialization of diatoms from phago-mixotrophs to photoautotrophs.</title>
        <authorList>
            <person name="Ban H."/>
            <person name="Sato S."/>
            <person name="Yoshikawa S."/>
            <person name="Yamada K."/>
            <person name="Nakamura Y."/>
            <person name="Ichinomiya M."/>
            <person name="Sato N."/>
            <person name="Blanc-Mathieu R."/>
            <person name="Endo H."/>
            <person name="Kuwata A."/>
            <person name="Ogata H."/>
        </authorList>
    </citation>
    <scope>NUCLEOTIDE SEQUENCE [LARGE SCALE GENOMIC DNA]</scope>
    <source>
        <strain evidence="4">NIES 3701</strain>
    </source>
</reference>
<feature type="coiled-coil region" evidence="1">
    <location>
        <begin position="1014"/>
        <end position="1072"/>
    </location>
</feature>
<organism evidence="3 4">
    <name type="scientific">Triparma strigata</name>
    <dbReference type="NCBI Taxonomy" id="1606541"/>
    <lineage>
        <taxon>Eukaryota</taxon>
        <taxon>Sar</taxon>
        <taxon>Stramenopiles</taxon>
        <taxon>Ochrophyta</taxon>
        <taxon>Bolidophyceae</taxon>
        <taxon>Parmales</taxon>
        <taxon>Triparmaceae</taxon>
        <taxon>Triparma</taxon>
    </lineage>
</organism>
<sequence length="1201" mass="136549">MFDGALQAGKSVSGKLGWGQLPSGSMMLLDQEGSAVKTIDESLRERASRLAASFATGSYVDPRVLAGIVVCVVLDAAQPESEQQVLPGHKNEPDGEEDEPIVKGLAKFVVLVNTALKLTIRHDRDTTENDSEMGYTAVVLLAFLSVIMLGMTFVNKKRESKEGEALLVTPKKTSKIKDEERTPELTITPRGCFTPTTPYDERDERQANIEDLQDKNDELAATVEDLQAKYALLEGSLSQTLKKKQEQAIRSAQKMIQMMKGKALTSTFVAWYAFTREAKEDCVKMEKFLAKWKNQNMAKCYMAWTQYVTEEKRYRYLVNRFLQRLNNGVAFRIFAAWVSMVEEKKRNKIIIARFRIRMLNIEVAKSLGSWKEFVNNRLRLKYLARRIINRCENGRLLSAWIPWVESTIASREIELKVGMERAMQVAAVAQRDAVDERLRLLKEMVSAEKDSFLEKEKNEAIHANEIRALKAAEVKRKKVQGLNTWKQFVAIEKKDANHAKEKSVLLAKINSLEEAEAERKSAQGLRSWRERVESEKRKRISRVRRTARLCLSLLSSKCAMAVFSAFKTWHLLSKEDSILSVCDAKLEFLKTKMIGDLSNERLDKWKRNAVAEMHSSSHSALHSKLDEMLLEVGEVEKDSERKLHEEIHILRRRGLDLENELERARVARDHAEARMADVVAMDSETIAKEIETFRVEQESAHEEEMMKLKEREGEIHEREKEKVEAGFEKEFAAIRVEEIERSEHALAEKAEALLEKDTNEKRLQEEVEQLQTEYQAAKDQLADLKANHDAQETGLLETVLVAKDQLAQIKAAHEAEVDDLKVTFASRETDLQQAVEEALAKATVLEQDSKAKVDNLKETFESRETALLESISVVKDQLAQLKADHEAKIDDLSRENASDGMRHDLFVTTSKVNEKNLKEEINRLEKAKAEHGEELEVLRTEKSSDRMKYEKFVAASKANEEKLHEEIKMLESAKEAHEEQLQGKLSEIIARHEEELETVRSLHASDGMRFDLFVATSNVNEKTLKDEIKRLKDNSGSDAESSQLREELDALKSEYSESKKFLSTQKTRLEEQSQTIGEQGHRISKLQTSLSLKASELETLQSAAAIELQQLQIKIGEQDDSNASLLLKISTLESEMKGRNEDATKLVYVRNVVVRYMEEPEEEKKRMMEAAILEAMGVGEEERGRVLGRGGVGGWLGGLLS</sequence>
<gene>
    <name evidence="3" type="ORF">TrST_g11942</name>
</gene>
<dbReference type="Proteomes" id="UP001165085">
    <property type="component" value="Unassembled WGS sequence"/>
</dbReference>
<protein>
    <recommendedName>
        <fullName evidence="2">GRIP domain-containing protein</fullName>
    </recommendedName>
</protein>
<dbReference type="PROSITE" id="PS50913">
    <property type="entry name" value="GRIP"/>
    <property type="match status" value="1"/>
</dbReference>
<accession>A0A9W7BPA9</accession>
<dbReference type="InterPro" id="IPR000237">
    <property type="entry name" value="GRIP_dom"/>
</dbReference>
<evidence type="ECO:0000259" key="2">
    <source>
        <dbReference type="PROSITE" id="PS50913"/>
    </source>
</evidence>
<evidence type="ECO:0000313" key="4">
    <source>
        <dbReference type="Proteomes" id="UP001165085"/>
    </source>
</evidence>
<proteinExistence type="predicted"/>
<dbReference type="AlphaFoldDB" id="A0A9W7BPA9"/>
<feature type="coiled-coil region" evidence="1">
    <location>
        <begin position="736"/>
        <end position="848"/>
    </location>
</feature>
<evidence type="ECO:0000256" key="1">
    <source>
        <dbReference type="SAM" id="Coils"/>
    </source>
</evidence>
<name>A0A9W7BPA9_9STRA</name>
<comment type="caution">
    <text evidence="3">The sequence shown here is derived from an EMBL/GenBank/DDBJ whole genome shotgun (WGS) entry which is preliminary data.</text>
</comment>
<evidence type="ECO:0000313" key="3">
    <source>
        <dbReference type="EMBL" id="GMH92101.1"/>
    </source>
</evidence>